<protein>
    <submittedName>
        <fullName evidence="2">2OG-Fe(II) oxygenase superfamily protein</fullName>
    </submittedName>
</protein>
<dbReference type="GO" id="GO:0006449">
    <property type="term" value="P:regulation of translational termination"/>
    <property type="evidence" value="ECO:0007669"/>
    <property type="project" value="TreeGrafter"/>
</dbReference>
<sequence>MQWFEKLENNGFVQIAAFLPYQQARQLRTKIAQRGHFKQWNLLTTPYQPLSRIKDRISTKVIDNRRHVQAAQALQRQQFSFSFYRSSNKHAKQHGQAALHQDLGSKVVALLKAQGLVTGQLQDSFFASFKKGQFISYHSDGNAGKYAFIYQLSSGWQYQFGGQLELYPKKLKFFKHVLAPTFNTLTLLKLSHPMPHSVRVLNNPAHKHRITISGWVE</sequence>
<name>A0A1H7GE39_9GAMM</name>
<proteinExistence type="predicted"/>
<dbReference type="EMBL" id="FOBI01000001">
    <property type="protein sequence ID" value="SEK36409.1"/>
    <property type="molecule type" value="Genomic_DNA"/>
</dbReference>
<dbReference type="GO" id="GO:0031543">
    <property type="term" value="F:peptidyl-proline dioxygenase activity"/>
    <property type="evidence" value="ECO:0007669"/>
    <property type="project" value="TreeGrafter"/>
</dbReference>
<dbReference type="STRING" id="641665.GCA_002104455_00532"/>
<evidence type="ECO:0000313" key="2">
    <source>
        <dbReference type="EMBL" id="SEK36409.1"/>
    </source>
</evidence>
<dbReference type="Gene3D" id="2.60.120.620">
    <property type="entry name" value="q2cbj1_9rhob like domain"/>
    <property type="match status" value="1"/>
</dbReference>
<gene>
    <name evidence="2" type="ORF">SAMN05216262_101171</name>
</gene>
<dbReference type="PANTHER" id="PTHR12117:SF0">
    <property type="entry name" value="PROLYL 3-HYDROXYLASE OGFOD1"/>
    <property type="match status" value="1"/>
</dbReference>
<dbReference type="RefSeq" id="WP_085282949.1">
    <property type="nucleotide sequence ID" value="NZ_FOBI01000001.1"/>
</dbReference>
<dbReference type="OrthoDB" id="9783171at2"/>
<reference evidence="3" key="1">
    <citation type="submission" date="2016-10" db="EMBL/GenBank/DDBJ databases">
        <authorList>
            <person name="Varghese N."/>
            <person name="Submissions S."/>
        </authorList>
    </citation>
    <scope>NUCLEOTIDE SEQUENCE [LARGE SCALE GENOMIC DNA]</scope>
    <source>
        <strain evidence="3">CGMCC 1.9127</strain>
    </source>
</reference>
<evidence type="ECO:0000259" key="1">
    <source>
        <dbReference type="Pfam" id="PF13661"/>
    </source>
</evidence>
<dbReference type="Pfam" id="PF13661">
    <property type="entry name" value="2OG-FeII_Oxy_4"/>
    <property type="match status" value="1"/>
</dbReference>
<feature type="domain" description="Prolyl 3,4-dihydroxylase TPA1/OFD1 N-terminal" evidence="1">
    <location>
        <begin position="127"/>
        <end position="216"/>
    </location>
</feature>
<dbReference type="InterPro" id="IPR051842">
    <property type="entry name" value="uS12_prolyl_hydroxylase"/>
</dbReference>
<evidence type="ECO:0000313" key="3">
    <source>
        <dbReference type="Proteomes" id="UP000199297"/>
    </source>
</evidence>
<organism evidence="2 3">
    <name type="scientific">Colwellia chukchiensis</name>
    <dbReference type="NCBI Taxonomy" id="641665"/>
    <lineage>
        <taxon>Bacteria</taxon>
        <taxon>Pseudomonadati</taxon>
        <taxon>Pseudomonadota</taxon>
        <taxon>Gammaproteobacteria</taxon>
        <taxon>Alteromonadales</taxon>
        <taxon>Colwelliaceae</taxon>
        <taxon>Colwellia</taxon>
    </lineage>
</organism>
<keyword evidence="3" id="KW-1185">Reference proteome</keyword>
<dbReference type="AlphaFoldDB" id="A0A1H7GE39"/>
<dbReference type="GO" id="GO:0005737">
    <property type="term" value="C:cytoplasm"/>
    <property type="evidence" value="ECO:0007669"/>
    <property type="project" value="TreeGrafter"/>
</dbReference>
<accession>A0A1H7GE39</accession>
<dbReference type="InterPro" id="IPR039558">
    <property type="entry name" value="TPA1/OFD1_N"/>
</dbReference>
<dbReference type="PANTHER" id="PTHR12117">
    <property type="entry name" value="HISTONE ACETYLTRANSFERASE COMPLEX"/>
    <property type="match status" value="1"/>
</dbReference>
<dbReference type="Proteomes" id="UP000199297">
    <property type="component" value="Unassembled WGS sequence"/>
</dbReference>